<reference evidence="1 2" key="1">
    <citation type="journal article" date="2021" name="Nat. Commun.">
        <title>Genetic determinants of endophytism in the Arabidopsis root mycobiome.</title>
        <authorList>
            <person name="Mesny F."/>
            <person name="Miyauchi S."/>
            <person name="Thiergart T."/>
            <person name="Pickel B."/>
            <person name="Atanasova L."/>
            <person name="Karlsson M."/>
            <person name="Huettel B."/>
            <person name="Barry K.W."/>
            <person name="Haridas S."/>
            <person name="Chen C."/>
            <person name="Bauer D."/>
            <person name="Andreopoulos W."/>
            <person name="Pangilinan J."/>
            <person name="LaButti K."/>
            <person name="Riley R."/>
            <person name="Lipzen A."/>
            <person name="Clum A."/>
            <person name="Drula E."/>
            <person name="Henrissat B."/>
            <person name="Kohler A."/>
            <person name="Grigoriev I.V."/>
            <person name="Martin F.M."/>
            <person name="Hacquard S."/>
        </authorList>
    </citation>
    <scope>NUCLEOTIDE SEQUENCE [LARGE SCALE GENOMIC DNA]</scope>
    <source>
        <strain evidence="1 2">MPI-SDFR-AT-0079</strain>
    </source>
</reference>
<dbReference type="Proteomes" id="UP000724584">
    <property type="component" value="Unassembled WGS sequence"/>
</dbReference>
<comment type="caution">
    <text evidence="1">The sequence shown here is derived from an EMBL/GenBank/DDBJ whole genome shotgun (WGS) entry which is preliminary data.</text>
</comment>
<sequence length="189" mass="20850">MTLDATTTHSSTPYHKGAQFRIRPHVPPEPFGGAYGPNPRPKVSVWPENVPVERVAFALQYPPLETAPPPSVTEHSFTITGTKTLRRVGIDQGGTHVVIGYLDQDKAVQYVAKIYDGLSYPFEDRDVGWDFMTLADSDYAVEAWAYKTMQPVPNVAGKIVPEYHGAWTFKRTVALGQDGFPGAGWTTKS</sequence>
<evidence type="ECO:0000313" key="1">
    <source>
        <dbReference type="EMBL" id="KAH6623517.1"/>
    </source>
</evidence>
<gene>
    <name evidence="1" type="ORF">F5144DRAFT_606010</name>
</gene>
<dbReference type="EMBL" id="JAGIZQ010000006">
    <property type="protein sequence ID" value="KAH6623517.1"/>
    <property type="molecule type" value="Genomic_DNA"/>
</dbReference>
<accession>A0ACB7NZ30</accession>
<proteinExistence type="predicted"/>
<name>A0ACB7NZ30_9PEZI</name>
<organism evidence="1 2">
    <name type="scientific">Chaetomium tenue</name>
    <dbReference type="NCBI Taxonomy" id="1854479"/>
    <lineage>
        <taxon>Eukaryota</taxon>
        <taxon>Fungi</taxon>
        <taxon>Dikarya</taxon>
        <taxon>Ascomycota</taxon>
        <taxon>Pezizomycotina</taxon>
        <taxon>Sordariomycetes</taxon>
        <taxon>Sordariomycetidae</taxon>
        <taxon>Sordariales</taxon>
        <taxon>Chaetomiaceae</taxon>
        <taxon>Chaetomium</taxon>
    </lineage>
</organism>
<protein>
    <submittedName>
        <fullName evidence="1">Uncharacterized protein</fullName>
    </submittedName>
</protein>
<evidence type="ECO:0000313" key="2">
    <source>
        <dbReference type="Proteomes" id="UP000724584"/>
    </source>
</evidence>
<keyword evidence="2" id="KW-1185">Reference proteome</keyword>